<dbReference type="EMBL" id="WQMT02000011">
    <property type="protein sequence ID" value="KAG9217822.1"/>
    <property type="molecule type" value="Genomic_DNA"/>
</dbReference>
<reference evidence="1 2" key="1">
    <citation type="journal article" date="2021" name="Appl. Environ. Microbiol.">
        <title>Genetic linkage and physical mapping for an oyster mushroom Pleurotus cornucopiae and QTL analysis for the trait cap color.</title>
        <authorList>
            <person name="Zhang Y."/>
            <person name="Gao W."/>
            <person name="Sonnenberg A."/>
            <person name="Chen Q."/>
            <person name="Zhang J."/>
            <person name="Huang C."/>
        </authorList>
    </citation>
    <scope>NUCLEOTIDE SEQUENCE [LARGE SCALE GENOMIC DNA]</scope>
    <source>
        <strain evidence="1">CCMSSC00406</strain>
    </source>
</reference>
<protein>
    <submittedName>
        <fullName evidence="1">Uncharacterized protein</fullName>
    </submittedName>
</protein>
<organism evidence="1 2">
    <name type="scientific">Pleurotus cornucopiae</name>
    <name type="common">Cornucopia mushroom</name>
    <dbReference type="NCBI Taxonomy" id="5321"/>
    <lineage>
        <taxon>Eukaryota</taxon>
        <taxon>Fungi</taxon>
        <taxon>Dikarya</taxon>
        <taxon>Basidiomycota</taxon>
        <taxon>Agaricomycotina</taxon>
        <taxon>Agaricomycetes</taxon>
        <taxon>Agaricomycetidae</taxon>
        <taxon>Agaricales</taxon>
        <taxon>Pleurotineae</taxon>
        <taxon>Pleurotaceae</taxon>
        <taxon>Pleurotus</taxon>
    </lineage>
</organism>
<proteinExistence type="predicted"/>
<name>A0ACB7IHS7_PLECO</name>
<gene>
    <name evidence="1" type="ORF">CCMSSC00406_0005192</name>
</gene>
<comment type="caution">
    <text evidence="1">The sequence shown here is derived from an EMBL/GenBank/DDBJ whole genome shotgun (WGS) entry which is preliminary data.</text>
</comment>
<evidence type="ECO:0000313" key="1">
    <source>
        <dbReference type="EMBL" id="KAG9217822.1"/>
    </source>
</evidence>
<keyword evidence="2" id="KW-1185">Reference proteome</keyword>
<evidence type="ECO:0000313" key="2">
    <source>
        <dbReference type="Proteomes" id="UP000824881"/>
    </source>
</evidence>
<accession>A0ACB7IHS7</accession>
<sequence>MDKPSVTQFKARRSLRSQKPPPSSYDSSSAGSSSSQTSTTTMNYPPFDSLSGVRKRTLSSTFNDDDSIYGGGNKRLRRDSSFAGSASFDVSMASISSASMSTITSDLRRFPRSQGLRRTSSASFLSSRSSSRSVTPAYYEAEDRFTMPARISSPFLGPDPPSRAATPVVSAYTTNYIYSAISAKHFFRETRTTIDYTPPDPPTEGPITSPPMLWSADNLLFFPRGSRMHYKNMSAAEDSEVFQLCRLQEKSGQFTALECRPDVPNMLAVGTSGGTVQLWDISTKTKTLQFSTKGVTAMSWNGAILSVGNKKGGIRHFDTRINPSTKMKEQAKRVTRHQAYISTLAWNVDGRLLASGDSNGTVYCWDARGRTPLDTGEFVQRRKKIQHDGPITALTWCPWKPKLLVTGDASSKGKNLIRLWDVSLPPPGSNPLVTHPDPVCNAAKPGRIEMDAQITGLYFSIECQELLSTHGPGSDEVIARTSGVQADRPMPRGLTGNTISVHSLPMLRHIITEPIAIGIKGVSGGCLNPTGMKMAFSLPSEKKIKVYDVWGKRKEIKKTPSFAKLIR</sequence>
<dbReference type="Proteomes" id="UP000824881">
    <property type="component" value="Unassembled WGS sequence"/>
</dbReference>